<evidence type="ECO:0000256" key="1">
    <source>
        <dbReference type="ARBA" id="ARBA00022723"/>
    </source>
</evidence>
<dbReference type="SUPFAM" id="SSF57903">
    <property type="entry name" value="FYVE/PHD zinc finger"/>
    <property type="match status" value="1"/>
</dbReference>
<feature type="domain" description="FYVE-type" evidence="7">
    <location>
        <begin position="140"/>
        <end position="216"/>
    </location>
</feature>
<dbReference type="AlphaFoldDB" id="A0A9N9QND5"/>
<keyword evidence="1" id="KW-0479">Metal-binding</keyword>
<evidence type="ECO:0000256" key="2">
    <source>
        <dbReference type="ARBA" id="ARBA00022771"/>
    </source>
</evidence>
<dbReference type="PROSITE" id="PS00028">
    <property type="entry name" value="ZINC_FINGER_C2H2_1"/>
    <property type="match status" value="1"/>
</dbReference>
<dbReference type="SMART" id="SM00064">
    <property type="entry name" value="FYVE"/>
    <property type="match status" value="1"/>
</dbReference>
<dbReference type="InterPro" id="IPR013087">
    <property type="entry name" value="Znf_C2H2_type"/>
</dbReference>
<evidence type="ECO:0000256" key="5">
    <source>
        <dbReference type="SAM" id="Coils"/>
    </source>
</evidence>
<evidence type="ECO:0000256" key="4">
    <source>
        <dbReference type="PROSITE-ProRule" id="PRU00042"/>
    </source>
</evidence>
<dbReference type="InterPro" id="IPR052727">
    <property type="entry name" value="Rab4/Rab5_effector"/>
</dbReference>
<dbReference type="EMBL" id="OU892279">
    <property type="protein sequence ID" value="CAG9766369.1"/>
    <property type="molecule type" value="Genomic_DNA"/>
</dbReference>
<dbReference type="InterPro" id="IPR021565">
    <property type="entry name" value="Rbsn_Rab-bd"/>
</dbReference>
<evidence type="ECO:0000256" key="3">
    <source>
        <dbReference type="ARBA" id="ARBA00022833"/>
    </source>
</evidence>
<keyword evidence="5" id="KW-0175">Coiled coil</keyword>
<dbReference type="PROSITE" id="PS50178">
    <property type="entry name" value="ZF_FYVE"/>
    <property type="match status" value="1"/>
</dbReference>
<dbReference type="Proteomes" id="UP001152799">
    <property type="component" value="Chromosome 3"/>
</dbReference>
<dbReference type="PANTHER" id="PTHR13510">
    <property type="entry name" value="FYVE-FINGER-CONTAINING RAB5 EFFECTOR PROTEIN RABENOSYN-5-RELATED"/>
    <property type="match status" value="1"/>
</dbReference>
<dbReference type="Gene3D" id="4.10.860.20">
    <property type="entry name" value="Rabenosyn, Rab binding domain"/>
    <property type="match status" value="1"/>
</dbReference>
<reference evidence="8" key="1">
    <citation type="submission" date="2022-01" db="EMBL/GenBank/DDBJ databases">
        <authorList>
            <person name="King R."/>
        </authorList>
    </citation>
    <scope>NUCLEOTIDE SEQUENCE</scope>
</reference>
<dbReference type="InterPro" id="IPR017455">
    <property type="entry name" value="Znf_FYVE-rel"/>
</dbReference>
<name>A0A9N9QND5_9CUCU</name>
<dbReference type="PROSITE" id="PS50157">
    <property type="entry name" value="ZINC_FINGER_C2H2_2"/>
    <property type="match status" value="1"/>
</dbReference>
<feature type="coiled-coil region" evidence="5">
    <location>
        <begin position="403"/>
        <end position="430"/>
    </location>
</feature>
<dbReference type="PANTHER" id="PTHR13510:SF44">
    <property type="entry name" value="RABENOSYN-5"/>
    <property type="match status" value="1"/>
</dbReference>
<dbReference type="Pfam" id="PF01363">
    <property type="entry name" value="FYVE"/>
    <property type="match status" value="1"/>
</dbReference>
<organism evidence="8 9">
    <name type="scientific">Ceutorhynchus assimilis</name>
    <name type="common">cabbage seed weevil</name>
    <dbReference type="NCBI Taxonomy" id="467358"/>
    <lineage>
        <taxon>Eukaryota</taxon>
        <taxon>Metazoa</taxon>
        <taxon>Ecdysozoa</taxon>
        <taxon>Arthropoda</taxon>
        <taxon>Hexapoda</taxon>
        <taxon>Insecta</taxon>
        <taxon>Pterygota</taxon>
        <taxon>Neoptera</taxon>
        <taxon>Endopterygota</taxon>
        <taxon>Coleoptera</taxon>
        <taxon>Polyphaga</taxon>
        <taxon>Cucujiformia</taxon>
        <taxon>Curculionidae</taxon>
        <taxon>Ceutorhynchinae</taxon>
        <taxon>Ceutorhynchus</taxon>
    </lineage>
</organism>
<keyword evidence="3" id="KW-0862">Zinc</keyword>
<evidence type="ECO:0000313" key="8">
    <source>
        <dbReference type="EMBL" id="CAG9766369.1"/>
    </source>
</evidence>
<gene>
    <name evidence="8" type="ORF">CEUTPL_LOCUS6954</name>
</gene>
<dbReference type="SUPFAM" id="SSF140125">
    <property type="entry name" value="Rabenosyn-5 Rab-binding domain-like"/>
    <property type="match status" value="1"/>
</dbReference>
<accession>A0A9N9QND5</accession>
<proteinExistence type="predicted"/>
<dbReference type="Pfam" id="PF11464">
    <property type="entry name" value="Rbsn"/>
    <property type="match status" value="1"/>
</dbReference>
<sequence>MADGIAIQEGFLCPICHKDMRSPQNLLSHFQDLHSEDQEFLKSLKGIYGKAKKKILKLDDQDLQTFKELTREKYYLDSSDPQDPGPSQCHTNYFRDIRRERLEHRTTETNKLIIRLDRLLRTFGSDRKQQEQELVVWLDGSTVTRCPSCAASFNIARRQHHCRLCGSIMCNNCSYFLPYDIAQTIVAPVNSVNDKEYSGKDSDTLRICNHCLNMLESRRRVQVDQMIKPTIWHLYSLLQNNKKQIEAAVELYNKMYNSLTSGETTFLLQDVQTLRSSIAEKAQMMDTLSKKIASEPVDPETPKAALLQNNIRKSTSNYIKDSLLTLPTPPTMDEIDRIRHKLAMSFKDDDLPETLDRRSIRTVAVATGWSPAPASASSIDNEQENPLIEQMRIVKNYIDQARKAQRFEEVASLEENLRMLRETYRQQQRA</sequence>
<dbReference type="InterPro" id="IPR036531">
    <property type="entry name" value="Rbsn_Rab-bd_sf"/>
</dbReference>
<keyword evidence="9" id="KW-1185">Reference proteome</keyword>
<keyword evidence="2 4" id="KW-0863">Zinc-finger</keyword>
<feature type="domain" description="C2H2-type" evidence="6">
    <location>
        <begin position="11"/>
        <end position="39"/>
    </location>
</feature>
<evidence type="ECO:0008006" key="10">
    <source>
        <dbReference type="Google" id="ProtNLM"/>
    </source>
</evidence>
<protein>
    <recommendedName>
        <fullName evidence="10">Rabenosyn-5</fullName>
    </recommendedName>
</protein>
<dbReference type="InterPro" id="IPR011011">
    <property type="entry name" value="Znf_FYVE_PHD"/>
</dbReference>
<dbReference type="InterPro" id="IPR013083">
    <property type="entry name" value="Znf_RING/FYVE/PHD"/>
</dbReference>
<dbReference type="OrthoDB" id="166134at2759"/>
<dbReference type="InterPro" id="IPR000306">
    <property type="entry name" value="Znf_FYVE"/>
</dbReference>
<dbReference type="Gene3D" id="3.30.40.10">
    <property type="entry name" value="Zinc/RING finger domain, C3HC4 (zinc finger)"/>
    <property type="match status" value="1"/>
</dbReference>
<dbReference type="GO" id="GO:0008270">
    <property type="term" value="F:zinc ion binding"/>
    <property type="evidence" value="ECO:0007669"/>
    <property type="project" value="UniProtKB-KW"/>
</dbReference>
<evidence type="ECO:0000259" key="7">
    <source>
        <dbReference type="PROSITE" id="PS50178"/>
    </source>
</evidence>
<evidence type="ECO:0000259" key="6">
    <source>
        <dbReference type="PROSITE" id="PS50157"/>
    </source>
</evidence>
<evidence type="ECO:0000313" key="9">
    <source>
        <dbReference type="Proteomes" id="UP001152799"/>
    </source>
</evidence>